<reference evidence="2 3" key="1">
    <citation type="submission" date="2017-07" db="EMBL/GenBank/DDBJ databases">
        <authorList>
            <person name="Sun Z.S."/>
            <person name="Albrecht U."/>
            <person name="Echele G."/>
            <person name="Lee C.C."/>
        </authorList>
    </citation>
    <scope>NUCLEOTIDE SEQUENCE [LARGE SCALE GENOMIC DNA]</scope>
    <source>
        <strain evidence="3">type strain: KCTC 22618</strain>
    </source>
</reference>
<feature type="transmembrane region" description="Helical" evidence="1">
    <location>
        <begin position="172"/>
        <end position="194"/>
    </location>
</feature>
<accession>A0A238UDU2</accession>
<feature type="transmembrane region" description="Helical" evidence="1">
    <location>
        <begin position="40"/>
        <end position="58"/>
    </location>
</feature>
<dbReference type="RefSeq" id="WP_095074275.1">
    <property type="nucleotide sequence ID" value="NZ_LT899436.1"/>
</dbReference>
<keyword evidence="1" id="KW-0812">Transmembrane</keyword>
<dbReference type="Proteomes" id="UP000215214">
    <property type="component" value="Chromosome TJEJU"/>
</dbReference>
<gene>
    <name evidence="2" type="ORF">TJEJU_3581</name>
</gene>
<proteinExistence type="predicted"/>
<dbReference type="KEGG" id="tje:TJEJU_3581"/>
<keyword evidence="1" id="KW-0472">Membrane</keyword>
<feature type="transmembrane region" description="Helical" evidence="1">
    <location>
        <begin position="70"/>
        <end position="90"/>
    </location>
</feature>
<keyword evidence="3" id="KW-1185">Reference proteome</keyword>
<feature type="transmembrane region" description="Helical" evidence="1">
    <location>
        <begin position="7"/>
        <end position="28"/>
    </location>
</feature>
<feature type="transmembrane region" description="Helical" evidence="1">
    <location>
        <begin position="127"/>
        <end position="160"/>
    </location>
</feature>
<dbReference type="OrthoDB" id="977790at2"/>
<protein>
    <submittedName>
        <fullName evidence="2">Uncharacterized protein</fullName>
    </submittedName>
</protein>
<feature type="transmembrane region" description="Helical" evidence="1">
    <location>
        <begin position="96"/>
        <end position="115"/>
    </location>
</feature>
<evidence type="ECO:0000313" key="3">
    <source>
        <dbReference type="Proteomes" id="UP000215214"/>
    </source>
</evidence>
<evidence type="ECO:0000256" key="1">
    <source>
        <dbReference type="SAM" id="Phobius"/>
    </source>
</evidence>
<evidence type="ECO:0000313" key="2">
    <source>
        <dbReference type="EMBL" id="SNR17225.1"/>
    </source>
</evidence>
<dbReference type="EMBL" id="LT899436">
    <property type="protein sequence ID" value="SNR17225.1"/>
    <property type="molecule type" value="Genomic_DNA"/>
</dbReference>
<dbReference type="AlphaFoldDB" id="A0A238UDU2"/>
<sequence length="248" mass="29202">MNLSKTLFGQTVKSIGWLIFIIFLGLFLDSKFFAENYFEHGQWLNNILVIFVYIYFFVKGTSRVREQLIYALIIGIIGEYLFSLVLGMYAYRLHNIPHYVPFGHAVIFLGIYFFSRKPKVKSYRKQIEIFISICIVIYAVLFLIFRKDIFGFILTILVFYSLRKYPKERLFYLSMYFIVAVVEIVGTSLDCWVWPSIAYGKFEFLPSANPPSGICFFYYGLDRGTLSIYKRKNKGVWSRFKAIRSLTK</sequence>
<keyword evidence="1" id="KW-1133">Transmembrane helix</keyword>
<name>A0A238UDU2_9FLAO</name>
<organism evidence="2 3">
    <name type="scientific">Tenacibaculum jejuense</name>
    <dbReference type="NCBI Taxonomy" id="584609"/>
    <lineage>
        <taxon>Bacteria</taxon>
        <taxon>Pseudomonadati</taxon>
        <taxon>Bacteroidota</taxon>
        <taxon>Flavobacteriia</taxon>
        <taxon>Flavobacteriales</taxon>
        <taxon>Flavobacteriaceae</taxon>
        <taxon>Tenacibaculum</taxon>
    </lineage>
</organism>